<evidence type="ECO:0000313" key="4">
    <source>
        <dbReference type="Proteomes" id="UP000823603"/>
    </source>
</evidence>
<reference evidence="3" key="2">
    <citation type="journal article" date="2021" name="PeerJ">
        <title>Extensive microbial diversity within the chicken gut microbiome revealed by metagenomics and culture.</title>
        <authorList>
            <person name="Gilroy R."/>
            <person name="Ravi A."/>
            <person name="Getino M."/>
            <person name="Pursley I."/>
            <person name="Horton D.L."/>
            <person name="Alikhan N.F."/>
            <person name="Baker D."/>
            <person name="Gharbi K."/>
            <person name="Hall N."/>
            <person name="Watson M."/>
            <person name="Adriaenssens E.M."/>
            <person name="Foster-Nyarko E."/>
            <person name="Jarju S."/>
            <person name="Secka A."/>
            <person name="Antonio M."/>
            <person name="Oren A."/>
            <person name="Chaudhuri R.R."/>
            <person name="La Ragione R."/>
            <person name="Hildebrand F."/>
            <person name="Pallen M.J."/>
        </authorList>
    </citation>
    <scope>NUCLEOTIDE SEQUENCE</scope>
    <source>
        <strain evidence="3">B2-22910</strain>
    </source>
</reference>
<dbReference type="Gene3D" id="2.40.160.10">
    <property type="entry name" value="Porin"/>
    <property type="match status" value="1"/>
</dbReference>
<dbReference type="AlphaFoldDB" id="A0A9D9IG83"/>
<evidence type="ECO:0000313" key="3">
    <source>
        <dbReference type="EMBL" id="MBO8471570.1"/>
    </source>
</evidence>
<protein>
    <recommendedName>
        <fullName evidence="5">Porin</fullName>
    </recommendedName>
</protein>
<comment type="caution">
    <text evidence="3">The sequence shown here is derived from an EMBL/GenBank/DDBJ whole genome shotgun (WGS) entry which is preliminary data.</text>
</comment>
<feature type="signal peptide" evidence="2">
    <location>
        <begin position="1"/>
        <end position="23"/>
    </location>
</feature>
<sequence>MKLKLTLYAIAFLALSTNIQTFAQTQTDVDAVTGATSVSTGNPEKDDDPGTSGPSGKKKGFLNRLSVGGYGEAVYTYNMYSDNFGIYSSPETYRDAKGHGRFDLPHVVVMLGYDFGRGWTLGMEIEFEHGGVEAAVERENEEAGEFEKEIERGGEVALEQFWIQKTFFPQLNLKAGHIIVPVGLTNTYHLPTQFFTVYRPEGENTIIPCTWHETGISLWGKAGQWRYELMMVAGLNSMMFSTSGWIHDGSASPYEFKAANRLAGAFRVDNYSVKGLRMGLSGYVGDSFNNDITTNAATRYEGVRGTVAIGAFDFEYNDHNIIARGSVDYGRLSDVAYINSMNSSSNHTDSSPYAHSLVGRAAFAAGAEVGYDFFSLSPRLKDQKFYVFGRYEYYDSYIPEEGTTPNDWTNKHRIAAGINYFPIPEIVIKAEYSHRFLKTPYNPEPSISIGVAFSGMFKH</sequence>
<name>A0A9D9IG83_9BACT</name>
<evidence type="ECO:0008006" key="5">
    <source>
        <dbReference type="Google" id="ProtNLM"/>
    </source>
</evidence>
<evidence type="ECO:0000256" key="2">
    <source>
        <dbReference type="SAM" id="SignalP"/>
    </source>
</evidence>
<organism evidence="3 4">
    <name type="scientific">Candidatus Cryptobacteroides faecavium</name>
    <dbReference type="NCBI Taxonomy" id="2840762"/>
    <lineage>
        <taxon>Bacteria</taxon>
        <taxon>Pseudomonadati</taxon>
        <taxon>Bacteroidota</taxon>
        <taxon>Bacteroidia</taxon>
        <taxon>Bacteroidales</taxon>
        <taxon>Candidatus Cryptobacteroides</taxon>
    </lineage>
</organism>
<dbReference type="Proteomes" id="UP000823603">
    <property type="component" value="Unassembled WGS sequence"/>
</dbReference>
<gene>
    <name evidence="3" type="ORF">IAB82_07240</name>
</gene>
<feature type="chain" id="PRO_5038736887" description="Porin" evidence="2">
    <location>
        <begin position="24"/>
        <end position="459"/>
    </location>
</feature>
<keyword evidence="2" id="KW-0732">Signal</keyword>
<dbReference type="SUPFAM" id="SSF56935">
    <property type="entry name" value="Porins"/>
    <property type="match status" value="1"/>
</dbReference>
<proteinExistence type="predicted"/>
<dbReference type="InterPro" id="IPR023614">
    <property type="entry name" value="Porin_dom_sf"/>
</dbReference>
<feature type="region of interest" description="Disordered" evidence="1">
    <location>
        <begin position="34"/>
        <end position="59"/>
    </location>
</feature>
<reference evidence="3" key="1">
    <citation type="submission" date="2020-10" db="EMBL/GenBank/DDBJ databases">
        <authorList>
            <person name="Gilroy R."/>
        </authorList>
    </citation>
    <scope>NUCLEOTIDE SEQUENCE</scope>
    <source>
        <strain evidence="3">B2-22910</strain>
    </source>
</reference>
<evidence type="ECO:0000256" key="1">
    <source>
        <dbReference type="SAM" id="MobiDB-lite"/>
    </source>
</evidence>
<accession>A0A9D9IG83</accession>
<dbReference type="EMBL" id="JADIMB010000105">
    <property type="protein sequence ID" value="MBO8471570.1"/>
    <property type="molecule type" value="Genomic_DNA"/>
</dbReference>